<dbReference type="PROSITE" id="PS00615">
    <property type="entry name" value="C_TYPE_LECTIN_1"/>
    <property type="match status" value="8"/>
</dbReference>
<dbReference type="InterPro" id="IPR002889">
    <property type="entry name" value="WSC_carb-bd"/>
</dbReference>
<dbReference type="PROSITE" id="PS50022">
    <property type="entry name" value="FA58C_3"/>
    <property type="match status" value="3"/>
</dbReference>
<dbReference type="InterPro" id="IPR016186">
    <property type="entry name" value="C-type_lectin-like/link_sf"/>
</dbReference>
<dbReference type="FunFam" id="2.60.120.260:FF:000016">
    <property type="entry name" value="Contactin-associated protein-like 4 isoform 1"/>
    <property type="match status" value="2"/>
</dbReference>
<evidence type="ECO:0000256" key="1">
    <source>
        <dbReference type="SAM" id="MobiDB-lite"/>
    </source>
</evidence>
<dbReference type="PRINTS" id="PR01504">
    <property type="entry name" value="PNCREATITSAP"/>
</dbReference>
<dbReference type="CDD" id="cd00037">
    <property type="entry name" value="CLECT"/>
    <property type="match status" value="10"/>
</dbReference>
<dbReference type="PROSITE" id="PS01286">
    <property type="entry name" value="FA58C_2"/>
    <property type="match status" value="1"/>
</dbReference>
<dbReference type="PROSITE" id="PS51212">
    <property type="entry name" value="WSC"/>
    <property type="match status" value="1"/>
</dbReference>
<dbReference type="InterPro" id="IPR008979">
    <property type="entry name" value="Galactose-bd-like_sf"/>
</dbReference>
<dbReference type="CDD" id="cd00057">
    <property type="entry name" value="FA58C"/>
    <property type="match status" value="2"/>
</dbReference>
<keyword evidence="2" id="KW-0812">Transmembrane</keyword>
<dbReference type="PROSITE" id="PS50041">
    <property type="entry name" value="C_TYPE_LECTIN_2"/>
    <property type="match status" value="11"/>
</dbReference>
<protein>
    <submittedName>
        <fullName evidence="3">Uncharacterized protein</fullName>
    </submittedName>
</protein>
<dbReference type="InterPro" id="IPR000421">
    <property type="entry name" value="FA58C"/>
</dbReference>
<evidence type="ECO:0000313" key="4">
    <source>
        <dbReference type="Proteomes" id="UP000749559"/>
    </source>
</evidence>
<dbReference type="Gene3D" id="2.60.120.260">
    <property type="entry name" value="Galactose-binding domain-like"/>
    <property type="match status" value="3"/>
</dbReference>
<feature type="compositionally biased region" description="Polar residues" evidence="1">
    <location>
        <begin position="2365"/>
        <end position="2374"/>
    </location>
</feature>
<dbReference type="OrthoDB" id="6285323at2759"/>
<feature type="region of interest" description="Disordered" evidence="1">
    <location>
        <begin position="2365"/>
        <end position="2384"/>
    </location>
</feature>
<reference evidence="3" key="1">
    <citation type="submission" date="2022-03" db="EMBL/GenBank/DDBJ databases">
        <authorList>
            <person name="Martin C."/>
        </authorList>
    </citation>
    <scope>NUCLEOTIDE SEQUENCE</scope>
</reference>
<dbReference type="EMBL" id="CAIIXF020000010">
    <property type="protein sequence ID" value="CAH1796015.1"/>
    <property type="molecule type" value="Genomic_DNA"/>
</dbReference>
<keyword evidence="4" id="KW-1185">Reference proteome</keyword>
<dbReference type="SMART" id="SM00231">
    <property type="entry name" value="FA58C"/>
    <property type="match status" value="3"/>
</dbReference>
<organism evidence="3 4">
    <name type="scientific">Owenia fusiformis</name>
    <name type="common">Polychaete worm</name>
    <dbReference type="NCBI Taxonomy" id="6347"/>
    <lineage>
        <taxon>Eukaryota</taxon>
        <taxon>Metazoa</taxon>
        <taxon>Spiralia</taxon>
        <taxon>Lophotrochozoa</taxon>
        <taxon>Annelida</taxon>
        <taxon>Polychaeta</taxon>
        <taxon>Sedentaria</taxon>
        <taxon>Canalipalpata</taxon>
        <taxon>Sabellida</taxon>
        <taxon>Oweniida</taxon>
        <taxon>Oweniidae</taxon>
        <taxon>Owenia</taxon>
    </lineage>
</organism>
<dbReference type="InterPro" id="IPR016187">
    <property type="entry name" value="CTDL_fold"/>
</dbReference>
<dbReference type="Gene3D" id="3.10.100.10">
    <property type="entry name" value="Mannose-Binding Protein A, subunit A"/>
    <property type="match status" value="11"/>
</dbReference>
<keyword evidence="2" id="KW-0472">Membrane</keyword>
<gene>
    <name evidence="3" type="ORF">OFUS_LOCUS20471</name>
</gene>
<dbReference type="InterPro" id="IPR018378">
    <property type="entry name" value="C-type_lectin_CS"/>
</dbReference>
<evidence type="ECO:0000256" key="2">
    <source>
        <dbReference type="SAM" id="Phobius"/>
    </source>
</evidence>
<comment type="caution">
    <text evidence="3">The sequence shown here is derived from an EMBL/GenBank/DDBJ whole genome shotgun (WGS) entry which is preliminary data.</text>
</comment>
<evidence type="ECO:0000313" key="3">
    <source>
        <dbReference type="EMBL" id="CAH1796015.1"/>
    </source>
</evidence>
<dbReference type="InterPro" id="IPR050111">
    <property type="entry name" value="C-type_lectin/snaclec_domain"/>
</dbReference>
<keyword evidence="2" id="KW-1133">Transmembrane helix</keyword>
<dbReference type="SMART" id="SM00034">
    <property type="entry name" value="CLECT"/>
    <property type="match status" value="11"/>
</dbReference>
<dbReference type="PROSITE" id="PS01285">
    <property type="entry name" value="FA58C_1"/>
    <property type="match status" value="1"/>
</dbReference>
<dbReference type="PANTHER" id="PTHR22803">
    <property type="entry name" value="MANNOSE, PHOSPHOLIPASE, LECTIN RECEPTOR RELATED"/>
    <property type="match status" value="1"/>
</dbReference>
<sequence>MDLLYNKSSLTLGSCPRGWREWDGFCYQIDGAKSQWKTWTDADNYCSAMGAQHVKIERDSQRNFVNSVLAELKAANAQDMWIGVSDKLTDNVFKWSDGTTAVTGYTKWGTDEPKTVDNRYDCGFMNTEIRALDYYTVRQGDCLGQDISGHLDVNKEQCAELCNKQVGGARDCVGFIYSLTVPKHCWLKHTSCAVTRPLRDTQMHDKIANPDPKWYTGYCFNRKPFMCQIPIHQTLKPTTSPPVEYACAGSPDWKVIGNVCFLKVTERKTRPVAQDDCVTRGGNLATIRNADEQSFISNMITETSYIGFNDITDEGTFVWQDGSSSTFLNWGPGEPNNAGNEDCAEVVSPQWGKPGIWNDIPCEREMPYLCSKPAYHLSSPPPPPSTTTTERWSPRCGPTWKYDPASDFCYQVNTEQRLTWGESRQECLKAGGDLLSITGVHEQAFVNALLQVGAASGGLAFWIGANDRDLEGGWQWSDGSPFRYWNWNNGEPNNANTGEHCVETNVNIEGRWNDHDCERKFSYLCKKIPDTRTTVTPPPPTPFPQDCTAEPILSGSRYVQDEMLVSSSQSDASHGPETGRISGGCPLGTKLYNGMCYEFFGGSKTYEEAKKHCSAWGGGLATIKDEAENTFITSALEEQFQRTGKRYWYIGLEQDGDSNTFPKWNDGTDVSFSKWNTGEPNNAAEKCTSVEQPSGWNWHDVFCTRAESFICKIPQQPDRGGCWVPQSSDKNQFIAANFGYNVIVKGIYTQGCPDSTGYVTKYKISYMLSTTSKLMYVQSQPGVDAIFDANADQNGVVENVFPKPVRAQIVRLEPQEWFQKISLRWDIMGCSTHDCEGEKLITGKVTVDDQYLTASSSADLLHGPASARLDGLSWSPTSNSNTQYIQADLGVVMRILSVITAGSPDTPQWVTGYTFLYSLNGANFKVYQDPYGSDKILTGNTNQNDQVETTLYSKIHTQYIRIQPESWKGGIALRFDIIGCLPGCDQTALINGPHPVSNDKLTASSFIENHGPSRSRLNTKREGDLRGAWSAAFNDQQQWIQVDLNSVISVKAVSTQGRDDALQWVERYTITHSLDGTNFESYKEGALNVIIEFDANIDNDNERKQFFRSPFTARYVRLHPTKWHERISLRWEIHGCPGPDASQELGCFKDDIANPDLPNEPIASPPGGMDPKLCVNHCFHKGYVYAGIKANLCRCGNRYGQLGASTDCTTRCEGDPDANCGGDNSNTVYSTGLAPTSERCPDFWTPYNDMCYQVRSRRGTWQEGLDWCNQQGGTLATSNSAAVNDFLTGLLADAEGSTHAWIGLNDKRWVQMYEWVDGQPVLYTKWNVGEPNNWRGRHEECVFMYKDTGATRHGRWNDELCDRKWSTVCQTSKKVLPPGLTLPPEPGCMPGWTPWRWSCYNFILSGSTWEESLRNCQGFGGSLIRIDDSAENAWLSSKFASKEGMMFWTDMTDKDNPGTYIWSDGNPNIPYTHWGPNQPDDSTGNCVAFSGGAQTGLWFDDSCSNKNPSVCEIQRTDYTTPPPPSTPLSSLPCAEGWVSYGDNCFQINWNHNGNFLLTWDEALVDCRSKGGDLASFHSEAEYTFIWRNYMIGETNGNYWIGLNTRSGKEGHKWSDGSPVTFTKWADGEPNDYNNAEDCTVAHARAGRWNDIWCWTGRNWICKMHKSLGTPIPTTTAPSPGPPGSCAPDNDRWLRYNDKCYYFSNRTEQFSWYNARRFCQQQGADLVSIHDIQESNFIYSQARPSTGQSGMWIGLNELDSKDGWKWSDGTPNNFQNWDANQPNDFGFQQTCSILTVRSGKWNDDHCDIRFGLICKKYPGGTPAPPTIPPPRPGNCPTDYIEFGDKCFKFFGSKTQRWTWQDARKECHANGNNYDLASISNPLEQAFITTQLKLQPLGAYWTGMCKCRINQFTWVDNSEVTFTNWNRGEPNGGNREECVHVLGARFFAGKWNDARCDANLGYICMTLKQTSIPVPPPTPPNPCPSGFQSYGNSCYKVLTALQSWTNARDACKTESAHLTSITSQYEQAYIYLLMKTSGLTADSVWIGLSDKNVPGTFLWEDNWPVVYTRWDKGQPSFTGGGCVSIKQDSHWKDTWCLMQQPAICKFTTDSPPVPTQHPPGPGMCPDADEDHDWLHFNGYCYFIYHEPDKNFAEADFECHTRNAELASVHSKEEDNFIVAHLREYARHKVYIGFWRGLTEGFVWKDGSPVQFTNWGKNAPSNQTNTGNADDDKNCVEYNPTVEKWFDQVCWARRGYVCKTKALYNTGDTTTKSSALFTTKYTKITLPPWRTTRQGWTWPIVWTTQGQTALPITQGPPTKSSSIGGIIGGVVAGVVVICIIAVAVIFYNKRKSDRPLLKPDSSFENPGYSVTSGTVNMGNKDGSETYT</sequence>
<dbReference type="SUPFAM" id="SSF49785">
    <property type="entry name" value="Galactose-binding domain-like"/>
    <property type="match status" value="3"/>
</dbReference>
<dbReference type="Pfam" id="PF00059">
    <property type="entry name" value="Lectin_C"/>
    <property type="match status" value="11"/>
</dbReference>
<accession>A0A8J1TXL7</accession>
<dbReference type="SUPFAM" id="SSF56436">
    <property type="entry name" value="C-type lectin-like"/>
    <property type="match status" value="11"/>
</dbReference>
<name>A0A8J1TXL7_OWEFU</name>
<dbReference type="Pfam" id="PF00754">
    <property type="entry name" value="F5_F8_type_C"/>
    <property type="match status" value="3"/>
</dbReference>
<proteinExistence type="predicted"/>
<dbReference type="SMART" id="SM00321">
    <property type="entry name" value="WSC"/>
    <property type="match status" value="1"/>
</dbReference>
<dbReference type="Pfam" id="PF01822">
    <property type="entry name" value="WSC"/>
    <property type="match status" value="1"/>
</dbReference>
<dbReference type="Proteomes" id="UP000749559">
    <property type="component" value="Unassembled WGS sequence"/>
</dbReference>
<feature type="transmembrane region" description="Helical" evidence="2">
    <location>
        <begin position="2320"/>
        <end position="2344"/>
    </location>
</feature>
<dbReference type="InterPro" id="IPR001304">
    <property type="entry name" value="C-type_lectin-like"/>
</dbReference>